<name>A0ABX2TGH2_9PROT</name>
<evidence type="ECO:0000256" key="4">
    <source>
        <dbReference type="ARBA" id="ARBA00022475"/>
    </source>
</evidence>
<comment type="similarity">
    <text evidence="2">Belongs to the CPA3 antiporters (TC 2.A.63) subunit F family.</text>
</comment>
<evidence type="ECO:0000256" key="2">
    <source>
        <dbReference type="ARBA" id="ARBA00009212"/>
    </source>
</evidence>
<evidence type="ECO:0000256" key="7">
    <source>
        <dbReference type="ARBA" id="ARBA00023136"/>
    </source>
</evidence>
<keyword evidence="6 8" id="KW-1133">Transmembrane helix</keyword>
<feature type="transmembrane region" description="Helical" evidence="8">
    <location>
        <begin position="6"/>
        <end position="27"/>
    </location>
</feature>
<reference evidence="9 10" key="1">
    <citation type="submission" date="2020-05" db="EMBL/GenBank/DDBJ databases">
        <title>Azospirillum oleiclasticum sp. nov, a nitrogen-fixing and heavy crude oil-emulsifying bacterium isolated from the crude oil of Yumen Oilfield.</title>
        <authorList>
            <person name="Wu D."/>
            <person name="Cai M."/>
            <person name="Zhang X."/>
        </authorList>
    </citation>
    <scope>NUCLEOTIDE SEQUENCE [LARGE SCALE GENOMIC DNA]</scope>
    <source>
        <strain evidence="9 10">ROY-1-1-2</strain>
    </source>
</reference>
<dbReference type="RefSeq" id="WP_180284054.1">
    <property type="nucleotide sequence ID" value="NZ_JABFDB010000016.1"/>
</dbReference>
<comment type="subcellular location">
    <subcellularLocation>
        <location evidence="1">Cell membrane</location>
        <topology evidence="1">Multi-pass membrane protein</topology>
    </subcellularLocation>
</comment>
<proteinExistence type="inferred from homology"/>
<dbReference type="PANTHER" id="PTHR34702:SF1">
    <property type="entry name" value="NA(+)_H(+) ANTIPORTER SUBUNIT F"/>
    <property type="match status" value="1"/>
</dbReference>
<sequence length="102" mass="10180">MTPTLFLTFATHVSMTVLLLSAGILTLRLMRGPSAADRLVAVDMLGLVAAACCAGAALLAGHAAFLDVALGVALVSFLGTAAFAGLLERAADQGGAARLPAE</sequence>
<evidence type="ECO:0000313" key="9">
    <source>
        <dbReference type="EMBL" id="NYZ22282.1"/>
    </source>
</evidence>
<keyword evidence="7 8" id="KW-0472">Membrane</keyword>
<keyword evidence="3" id="KW-0813">Transport</keyword>
<evidence type="ECO:0000256" key="1">
    <source>
        <dbReference type="ARBA" id="ARBA00004651"/>
    </source>
</evidence>
<keyword evidence="4" id="KW-1003">Cell membrane</keyword>
<dbReference type="EMBL" id="JABFDB010000016">
    <property type="protein sequence ID" value="NYZ22282.1"/>
    <property type="molecule type" value="Genomic_DNA"/>
</dbReference>
<evidence type="ECO:0000313" key="10">
    <source>
        <dbReference type="Proteomes" id="UP000584642"/>
    </source>
</evidence>
<accession>A0ABX2TGH2</accession>
<evidence type="ECO:0000256" key="6">
    <source>
        <dbReference type="ARBA" id="ARBA00022989"/>
    </source>
</evidence>
<feature type="transmembrane region" description="Helical" evidence="8">
    <location>
        <begin position="39"/>
        <end position="62"/>
    </location>
</feature>
<evidence type="ECO:0000256" key="3">
    <source>
        <dbReference type="ARBA" id="ARBA00022448"/>
    </source>
</evidence>
<comment type="caution">
    <text evidence="9">The sequence shown here is derived from an EMBL/GenBank/DDBJ whole genome shotgun (WGS) entry which is preliminary data.</text>
</comment>
<keyword evidence="5 8" id="KW-0812">Transmembrane</keyword>
<dbReference type="PANTHER" id="PTHR34702">
    <property type="entry name" value="NA(+)/H(+) ANTIPORTER SUBUNIT F1"/>
    <property type="match status" value="1"/>
</dbReference>
<evidence type="ECO:0000256" key="8">
    <source>
        <dbReference type="SAM" id="Phobius"/>
    </source>
</evidence>
<feature type="transmembrane region" description="Helical" evidence="8">
    <location>
        <begin position="68"/>
        <end position="87"/>
    </location>
</feature>
<evidence type="ECO:0000256" key="5">
    <source>
        <dbReference type="ARBA" id="ARBA00022692"/>
    </source>
</evidence>
<dbReference type="InterPro" id="IPR007208">
    <property type="entry name" value="MrpF/PhaF-like"/>
</dbReference>
<protein>
    <submittedName>
        <fullName evidence="9">Cation:proton antiporter</fullName>
    </submittedName>
</protein>
<keyword evidence="10" id="KW-1185">Reference proteome</keyword>
<gene>
    <name evidence="9" type="ORF">HND93_21430</name>
</gene>
<dbReference type="Pfam" id="PF04066">
    <property type="entry name" value="MrpF_PhaF"/>
    <property type="match status" value="1"/>
</dbReference>
<dbReference type="Proteomes" id="UP000584642">
    <property type="component" value="Unassembled WGS sequence"/>
</dbReference>
<organism evidence="9 10">
    <name type="scientific">Azospirillum oleiclasticum</name>
    <dbReference type="NCBI Taxonomy" id="2735135"/>
    <lineage>
        <taxon>Bacteria</taxon>
        <taxon>Pseudomonadati</taxon>
        <taxon>Pseudomonadota</taxon>
        <taxon>Alphaproteobacteria</taxon>
        <taxon>Rhodospirillales</taxon>
        <taxon>Azospirillaceae</taxon>
        <taxon>Azospirillum</taxon>
    </lineage>
</organism>